<proteinExistence type="predicted"/>
<dbReference type="Gene3D" id="1.20.1070.10">
    <property type="entry name" value="Rhodopsin 7-helix transmembrane proteins"/>
    <property type="match status" value="1"/>
</dbReference>
<evidence type="ECO:0000256" key="3">
    <source>
        <dbReference type="ARBA" id="ARBA00022989"/>
    </source>
</evidence>
<keyword evidence="3 6" id="KW-1133">Transmembrane helix</keyword>
<feature type="transmembrane region" description="Helical" evidence="6">
    <location>
        <begin position="15"/>
        <end position="41"/>
    </location>
</feature>
<dbReference type="AlphaFoldDB" id="A0A4S8M8G7"/>
<evidence type="ECO:0000256" key="4">
    <source>
        <dbReference type="ARBA" id="ARBA00023136"/>
    </source>
</evidence>
<feature type="region of interest" description="Disordered" evidence="5">
    <location>
        <begin position="442"/>
        <end position="468"/>
    </location>
</feature>
<organism evidence="7 8">
    <name type="scientific">Dendrothele bispora (strain CBS 962.96)</name>
    <dbReference type="NCBI Taxonomy" id="1314807"/>
    <lineage>
        <taxon>Eukaryota</taxon>
        <taxon>Fungi</taxon>
        <taxon>Dikarya</taxon>
        <taxon>Basidiomycota</taxon>
        <taxon>Agaricomycotina</taxon>
        <taxon>Agaricomycetes</taxon>
        <taxon>Agaricomycetidae</taxon>
        <taxon>Agaricales</taxon>
        <taxon>Agaricales incertae sedis</taxon>
        <taxon>Dendrothele</taxon>
    </lineage>
</organism>
<feature type="transmembrane region" description="Helical" evidence="6">
    <location>
        <begin position="245"/>
        <end position="265"/>
    </location>
</feature>
<dbReference type="Proteomes" id="UP000297245">
    <property type="component" value="Unassembled WGS sequence"/>
</dbReference>
<protein>
    <recommendedName>
        <fullName evidence="9">G-protein coupled receptors family 2 profile 2 domain-containing protein</fullName>
    </recommendedName>
</protein>
<feature type="compositionally biased region" description="Basic and acidic residues" evidence="5">
    <location>
        <begin position="449"/>
        <end position="468"/>
    </location>
</feature>
<keyword evidence="8" id="KW-1185">Reference proteome</keyword>
<feature type="transmembrane region" description="Helical" evidence="6">
    <location>
        <begin position="176"/>
        <end position="198"/>
    </location>
</feature>
<dbReference type="OrthoDB" id="3251871at2759"/>
<evidence type="ECO:0000313" key="7">
    <source>
        <dbReference type="EMBL" id="THU98391.1"/>
    </source>
</evidence>
<keyword evidence="4 6" id="KW-0472">Membrane</keyword>
<accession>A0A4S8M8G7</accession>
<keyword evidence="2 6" id="KW-0812">Transmembrane</keyword>
<dbReference type="GO" id="GO:0005886">
    <property type="term" value="C:plasma membrane"/>
    <property type="evidence" value="ECO:0007669"/>
    <property type="project" value="TreeGrafter"/>
</dbReference>
<evidence type="ECO:0000256" key="5">
    <source>
        <dbReference type="SAM" id="MobiDB-lite"/>
    </source>
</evidence>
<name>A0A4S8M8G7_DENBC</name>
<evidence type="ECO:0000256" key="2">
    <source>
        <dbReference type="ARBA" id="ARBA00022692"/>
    </source>
</evidence>
<dbReference type="PANTHER" id="PTHR23112">
    <property type="entry name" value="G PROTEIN-COUPLED RECEPTOR 157-RELATED"/>
    <property type="match status" value="1"/>
</dbReference>
<evidence type="ECO:0000313" key="8">
    <source>
        <dbReference type="Proteomes" id="UP000297245"/>
    </source>
</evidence>
<sequence length="468" mass="53051">MTHYLTEHQRNVANYIWMATSAVGAAFCFLILFITFAIWLYPKSRLHLDRVSWRIVVWALMANFILAITGIASTRLPQSSETLCAFSVFVLQMAFQFSGFLFFTISLNLQLVVIHGFSGQKLEKIYIAGSVAIAIILNVPPYAAGKLGWDPLEGHCWYTADSSREDKLVWQIATQIIWVALTAFGEIINSMCVIIWMWRYNTQACNFSDVNLSEADQSNHIYETNSQGSFNSINYRRIFIRISRYPLASCFVNLLSIFTVLRLAMNNDYNNQAIKPFTQHFIKDYNLLLLSDFLYGGRPIVYAALAACDPAFIRGFKTLLGYLLSRCGSGRGPRPDLHDSETKLSPLGFRPAPMANDLPIPNHSASTTVHVEVSRMIHNNESSSVSESKIKYAHDVESSKGTNMKNPRDGNAEDSSVMFTTTIDQKSMDVLDISLPQKSRRSSLLRFFRGSDQERQERQEEDGFWKQV</sequence>
<feature type="transmembrane region" description="Helical" evidence="6">
    <location>
        <begin position="125"/>
        <end position="143"/>
    </location>
</feature>
<reference evidence="7 8" key="1">
    <citation type="journal article" date="2019" name="Nat. Ecol. Evol.">
        <title>Megaphylogeny resolves global patterns of mushroom evolution.</title>
        <authorList>
            <person name="Varga T."/>
            <person name="Krizsan K."/>
            <person name="Foldi C."/>
            <person name="Dima B."/>
            <person name="Sanchez-Garcia M."/>
            <person name="Sanchez-Ramirez S."/>
            <person name="Szollosi G.J."/>
            <person name="Szarkandi J.G."/>
            <person name="Papp V."/>
            <person name="Albert L."/>
            <person name="Andreopoulos W."/>
            <person name="Angelini C."/>
            <person name="Antonin V."/>
            <person name="Barry K.W."/>
            <person name="Bougher N.L."/>
            <person name="Buchanan P."/>
            <person name="Buyck B."/>
            <person name="Bense V."/>
            <person name="Catcheside P."/>
            <person name="Chovatia M."/>
            <person name="Cooper J."/>
            <person name="Damon W."/>
            <person name="Desjardin D."/>
            <person name="Finy P."/>
            <person name="Geml J."/>
            <person name="Haridas S."/>
            <person name="Hughes K."/>
            <person name="Justo A."/>
            <person name="Karasinski D."/>
            <person name="Kautmanova I."/>
            <person name="Kiss B."/>
            <person name="Kocsube S."/>
            <person name="Kotiranta H."/>
            <person name="LaButti K.M."/>
            <person name="Lechner B.E."/>
            <person name="Liimatainen K."/>
            <person name="Lipzen A."/>
            <person name="Lukacs Z."/>
            <person name="Mihaltcheva S."/>
            <person name="Morgado L.N."/>
            <person name="Niskanen T."/>
            <person name="Noordeloos M.E."/>
            <person name="Ohm R.A."/>
            <person name="Ortiz-Santana B."/>
            <person name="Ovrebo C."/>
            <person name="Racz N."/>
            <person name="Riley R."/>
            <person name="Savchenko A."/>
            <person name="Shiryaev A."/>
            <person name="Soop K."/>
            <person name="Spirin V."/>
            <person name="Szebenyi C."/>
            <person name="Tomsovsky M."/>
            <person name="Tulloss R.E."/>
            <person name="Uehling J."/>
            <person name="Grigoriev I.V."/>
            <person name="Vagvolgyi C."/>
            <person name="Papp T."/>
            <person name="Martin F.M."/>
            <person name="Miettinen O."/>
            <person name="Hibbett D.S."/>
            <person name="Nagy L.G."/>
        </authorList>
    </citation>
    <scope>NUCLEOTIDE SEQUENCE [LARGE SCALE GENOMIC DNA]</scope>
    <source>
        <strain evidence="7 8">CBS 962.96</strain>
    </source>
</reference>
<feature type="transmembrane region" description="Helical" evidence="6">
    <location>
        <begin position="53"/>
        <end position="73"/>
    </location>
</feature>
<dbReference type="PANTHER" id="PTHR23112:SF0">
    <property type="entry name" value="TRANSMEMBRANE PROTEIN 116"/>
    <property type="match status" value="1"/>
</dbReference>
<feature type="transmembrane region" description="Helical" evidence="6">
    <location>
        <begin position="93"/>
        <end position="113"/>
    </location>
</feature>
<dbReference type="GO" id="GO:0007189">
    <property type="term" value="P:adenylate cyclase-activating G protein-coupled receptor signaling pathway"/>
    <property type="evidence" value="ECO:0007669"/>
    <property type="project" value="TreeGrafter"/>
</dbReference>
<dbReference type="EMBL" id="ML179137">
    <property type="protein sequence ID" value="THU98391.1"/>
    <property type="molecule type" value="Genomic_DNA"/>
</dbReference>
<dbReference type="GO" id="GO:0004930">
    <property type="term" value="F:G protein-coupled receptor activity"/>
    <property type="evidence" value="ECO:0007669"/>
    <property type="project" value="TreeGrafter"/>
</dbReference>
<comment type="subcellular location">
    <subcellularLocation>
        <location evidence="1">Membrane</location>
        <topology evidence="1">Multi-pass membrane protein</topology>
    </subcellularLocation>
</comment>
<evidence type="ECO:0000256" key="6">
    <source>
        <dbReference type="SAM" id="Phobius"/>
    </source>
</evidence>
<evidence type="ECO:0008006" key="9">
    <source>
        <dbReference type="Google" id="ProtNLM"/>
    </source>
</evidence>
<gene>
    <name evidence="7" type="ORF">K435DRAFT_795772</name>
</gene>
<evidence type="ECO:0000256" key="1">
    <source>
        <dbReference type="ARBA" id="ARBA00004141"/>
    </source>
</evidence>